<evidence type="ECO:0000313" key="1">
    <source>
        <dbReference type="EMBL" id="EGV94666.1"/>
    </source>
</evidence>
<gene>
    <name evidence="1" type="ORF">I79_004020</name>
</gene>
<dbReference type="InParanoid" id="G3H1J2"/>
<evidence type="ECO:0000313" key="2">
    <source>
        <dbReference type="Proteomes" id="UP000001075"/>
    </source>
</evidence>
<organism evidence="1 2">
    <name type="scientific">Cricetulus griseus</name>
    <name type="common">Chinese hamster</name>
    <name type="synonym">Cricetulus barabensis griseus</name>
    <dbReference type="NCBI Taxonomy" id="10029"/>
    <lineage>
        <taxon>Eukaryota</taxon>
        <taxon>Metazoa</taxon>
        <taxon>Chordata</taxon>
        <taxon>Craniata</taxon>
        <taxon>Vertebrata</taxon>
        <taxon>Euteleostomi</taxon>
        <taxon>Mammalia</taxon>
        <taxon>Eutheria</taxon>
        <taxon>Euarchontoglires</taxon>
        <taxon>Glires</taxon>
        <taxon>Rodentia</taxon>
        <taxon>Myomorpha</taxon>
        <taxon>Muroidea</taxon>
        <taxon>Cricetidae</taxon>
        <taxon>Cricetinae</taxon>
        <taxon>Cricetulus</taxon>
    </lineage>
</organism>
<protein>
    <submittedName>
        <fullName evidence="1">Uncharacterized protein</fullName>
    </submittedName>
</protein>
<sequence length="70" mass="7843">MQQACEEEFKSSNKATSQCVCTLMRDIETTSLPKLGDSKTICFPLPLRHDTELEAPQLCGECMLQEECCV</sequence>
<accession>G3H1J2</accession>
<name>G3H1J2_CRIGR</name>
<dbReference type="EMBL" id="JH000106">
    <property type="protein sequence ID" value="EGV94666.1"/>
    <property type="molecule type" value="Genomic_DNA"/>
</dbReference>
<dbReference type="Proteomes" id="UP000001075">
    <property type="component" value="Unassembled WGS sequence"/>
</dbReference>
<proteinExistence type="predicted"/>
<reference evidence="2" key="1">
    <citation type="journal article" date="2011" name="Nat. Biotechnol.">
        <title>The genomic sequence of the Chinese hamster ovary (CHO)-K1 cell line.</title>
        <authorList>
            <person name="Xu X."/>
            <person name="Nagarajan H."/>
            <person name="Lewis N.E."/>
            <person name="Pan S."/>
            <person name="Cai Z."/>
            <person name="Liu X."/>
            <person name="Chen W."/>
            <person name="Xie M."/>
            <person name="Wang W."/>
            <person name="Hammond S."/>
            <person name="Andersen M.R."/>
            <person name="Neff N."/>
            <person name="Passarelli B."/>
            <person name="Koh W."/>
            <person name="Fan H.C."/>
            <person name="Wang J."/>
            <person name="Gui Y."/>
            <person name="Lee K.H."/>
            <person name="Betenbaugh M.J."/>
            <person name="Quake S.R."/>
            <person name="Famili I."/>
            <person name="Palsson B.O."/>
            <person name="Wang J."/>
        </authorList>
    </citation>
    <scope>NUCLEOTIDE SEQUENCE [LARGE SCALE GENOMIC DNA]</scope>
    <source>
        <strain evidence="2">CHO K1 cell line</strain>
    </source>
</reference>
<dbReference type="AlphaFoldDB" id="G3H1J2"/>